<comment type="caution">
    <text evidence="2">The sequence shown here is derived from an EMBL/GenBank/DDBJ whole genome shotgun (WGS) entry which is preliminary data.</text>
</comment>
<dbReference type="AlphaFoldDB" id="A0A0F2TGR2"/>
<keyword evidence="3" id="KW-1185">Reference proteome</keyword>
<feature type="transmembrane region" description="Helical" evidence="1">
    <location>
        <begin position="103"/>
        <end position="123"/>
    </location>
</feature>
<dbReference type="OrthoDB" id="2717873at2"/>
<dbReference type="RefSeq" id="WP_045693924.1">
    <property type="nucleotide sequence ID" value="NZ_JZKH01000013.1"/>
</dbReference>
<dbReference type="EMBL" id="JZKH01000013">
    <property type="protein sequence ID" value="KJS62364.1"/>
    <property type="molecule type" value="Genomic_DNA"/>
</dbReference>
<keyword evidence="1" id="KW-0812">Transmembrane</keyword>
<keyword evidence="1" id="KW-1133">Transmembrane helix</keyword>
<dbReference type="InterPro" id="IPR025058">
    <property type="entry name" value="DUF3995"/>
</dbReference>
<keyword evidence="1" id="KW-0472">Membrane</keyword>
<proteinExistence type="predicted"/>
<name>A0A0F2TGR2_STRR3</name>
<organism evidence="2 3">
    <name type="scientific">Streptomyces rubellomurinus (strain ATCC 31215)</name>
    <dbReference type="NCBI Taxonomy" id="359131"/>
    <lineage>
        <taxon>Bacteria</taxon>
        <taxon>Bacillati</taxon>
        <taxon>Actinomycetota</taxon>
        <taxon>Actinomycetes</taxon>
        <taxon>Kitasatosporales</taxon>
        <taxon>Streptomycetaceae</taxon>
        <taxon>Streptomyces</taxon>
    </lineage>
</organism>
<feature type="transmembrane region" description="Helical" evidence="1">
    <location>
        <begin position="156"/>
        <end position="175"/>
    </location>
</feature>
<dbReference type="Pfam" id="PF13160">
    <property type="entry name" value="DUF3995"/>
    <property type="match status" value="1"/>
</dbReference>
<accession>A0A0F2TGR2</accession>
<gene>
    <name evidence="2" type="ORF">VM95_09270</name>
</gene>
<evidence type="ECO:0000256" key="1">
    <source>
        <dbReference type="SAM" id="Phobius"/>
    </source>
</evidence>
<dbReference type="Proteomes" id="UP000033699">
    <property type="component" value="Unassembled WGS sequence"/>
</dbReference>
<dbReference type="PATRIC" id="fig|359131.3.peg.1189"/>
<reference evidence="2 3" key="1">
    <citation type="submission" date="2015-02" db="EMBL/GenBank/DDBJ databases">
        <authorList>
            <person name="Ju K.-S."/>
            <person name="Doroghazi J.R."/>
            <person name="Metcalf W."/>
        </authorList>
    </citation>
    <scope>NUCLEOTIDE SEQUENCE [LARGE SCALE GENOMIC DNA]</scope>
    <source>
        <strain evidence="2 3">ATCC 31215</strain>
    </source>
</reference>
<sequence length="199" mass="21003">MSSRIPASPAPGPAALPSAPRSGRLWVEGVAAAMAALYAALKLYWAFGGDGLKSTIGFSEDLWHDPLFELLGLWGTVLLAALGALIPFALVKPWGAVVPRWMLELPIGIGCAFTVLRGIAGIVQESLYLTGAISSHYPDVTGAEADTVARWSLFLYSPWFLVWGLVLGAIGLRALRTDKADKASKAAKAARALREASTG</sequence>
<feature type="transmembrane region" description="Helical" evidence="1">
    <location>
        <begin position="67"/>
        <end position="91"/>
    </location>
</feature>
<evidence type="ECO:0000313" key="3">
    <source>
        <dbReference type="Proteomes" id="UP000033699"/>
    </source>
</evidence>
<protein>
    <recommendedName>
        <fullName evidence="4">DUF3995 domain-containing protein</fullName>
    </recommendedName>
</protein>
<evidence type="ECO:0000313" key="2">
    <source>
        <dbReference type="EMBL" id="KJS62364.1"/>
    </source>
</evidence>
<feature type="transmembrane region" description="Helical" evidence="1">
    <location>
        <begin position="25"/>
        <end position="47"/>
    </location>
</feature>
<evidence type="ECO:0008006" key="4">
    <source>
        <dbReference type="Google" id="ProtNLM"/>
    </source>
</evidence>